<accession>A0A835ZD59</accession>
<evidence type="ECO:0000313" key="3">
    <source>
        <dbReference type="EMBL" id="KAG5190184.1"/>
    </source>
</evidence>
<dbReference type="EMBL" id="JAFCMP010000037">
    <property type="protein sequence ID" value="KAG5190184.1"/>
    <property type="molecule type" value="Genomic_DNA"/>
</dbReference>
<feature type="compositionally biased region" description="Polar residues" evidence="1">
    <location>
        <begin position="168"/>
        <end position="184"/>
    </location>
</feature>
<comment type="caution">
    <text evidence="3">The sequence shown here is derived from an EMBL/GenBank/DDBJ whole genome shotgun (WGS) entry which is preliminary data.</text>
</comment>
<feature type="region of interest" description="Disordered" evidence="1">
    <location>
        <begin position="761"/>
        <end position="782"/>
    </location>
</feature>
<feature type="transmembrane region" description="Helical" evidence="2">
    <location>
        <begin position="630"/>
        <end position="653"/>
    </location>
</feature>
<feature type="transmembrane region" description="Helical" evidence="2">
    <location>
        <begin position="1200"/>
        <end position="1221"/>
    </location>
</feature>
<reference evidence="3" key="1">
    <citation type="submission" date="2021-02" db="EMBL/GenBank/DDBJ databases">
        <title>First Annotated Genome of the Yellow-green Alga Tribonema minus.</title>
        <authorList>
            <person name="Mahan K.M."/>
        </authorList>
    </citation>
    <scope>NUCLEOTIDE SEQUENCE</scope>
    <source>
        <strain evidence="3">UTEX B ZZ1240</strain>
    </source>
</reference>
<feature type="compositionally biased region" description="Low complexity" evidence="1">
    <location>
        <begin position="64"/>
        <end position="74"/>
    </location>
</feature>
<evidence type="ECO:0000256" key="1">
    <source>
        <dbReference type="SAM" id="MobiDB-lite"/>
    </source>
</evidence>
<keyword evidence="4" id="KW-1185">Reference proteome</keyword>
<sequence length="1285" mass="140705">ELRSGDAGQGSTRQAAATCPCSAVVATGRVGPGAAAWPRSDIMGGPRVAAAMEPEMPGKKGEGQLQQSLSSAAADQSLPTLTEDWNRSRAASTPVRTVPFSQVLAERRATASTTRVGGRASGGSGSRGGSVQQQSQGQGQQHQQQQQPGMKRRNSFHHWSGSDDPDANASSSQNATSLGNKSDTKLTAKQIMKKYKARIRPRTRLYGVFVMVEICMVIAFFLSARASHRAVMFNYAASAQDGLSGVHEGASHRAIMFNYAASVQDGLSDVHEGYSKKVFQMRNLVQTGQYNWDLQQYLGEGGQTPSNATHAVALLNHVEYAVILGPDFKVLQSASGKRIGETFDPEGIVSAASNQTSASVWTYGILPYAQLMADKPPMLRDRESQLDQAYKGAHPYETKADSLIRWVCMAVKQMDLTTLEPLHPEDPPSGYLLIGVCAVASGVCEKESLCESHSLCDIVNGKSASTSLIGLTLGGMAGVYHKRVNAQPEMDKDGLYWLAASTSDTATLSAERGNGHTLQNVLVQGKSTPQCSTPDITPDPTSAHHTRTRSTGFDPYNAMSNREGHMDYAWGKANTDMAAEVDEIRPYIAGLRKWHPDDEIPPSSGRPAVTLARALMVDTAVTTKFMGKQYVRLALIVVVDLLTLFIATWLFLAPLEAMGRRVRSGQRVDISFLKSLTKRRKFGVVITAVAVFSVLVGVDIRMSCAGNMEVLIRKRNAIEVSVVMEVLIRKRNAIEVRGRCAPPVLRLNLRETQTLHRIISASENTDNHSSNDGGAHQEAQCDQGQGRPCRWFSPYFHVYPSLSELAEAELTTPCVVCCCAAQPGSTMLAYRQGIDQSVRTGRSMQVCTALLTLLDNHNQPSFKDFLIRRLTKVEETIWVEMALLYDGSGELLVAPHAHAMEGLKFDPSGIVNDTLANQLSYTRTALMSAADLAKLNPERLIDRYYNTTPISALHVDETGEDAMVRWASVPLWSKGPYDGPKAGDPLSGVLVIGDVVNVSLHTQHILLHILIITKYVLHTTSLPAHVVLLLHATRMLALLSCTTTAHESLRQIRVCDVAPQGKTRILERANKMVAHGYSAVYFYNSTSQYQMAAGIMRTHGTLFDIDVPLPHTDWLDELRLSTDWHTDDHFTASKTLYFPKYGGKYVVSARCVNKNTVINADGSEVDPYDWRRRPICDCTGYLIQGLPWHTVAPILAPCYAWQYVFVIMCCLKFFAMIYLCYKAYVPFKRIVVSNKFVQAADATPPTSPPPPAGKNAHSSVYSTTFKTAGRDSNPRREPQTSVSIT</sequence>
<feature type="non-terminal residue" evidence="3">
    <location>
        <position position="1"/>
    </location>
</feature>
<feature type="region of interest" description="Disordered" evidence="1">
    <location>
        <begin position="526"/>
        <end position="558"/>
    </location>
</feature>
<feature type="compositionally biased region" description="Gly residues" evidence="1">
    <location>
        <begin position="119"/>
        <end position="128"/>
    </location>
</feature>
<keyword evidence="2" id="KW-1133">Transmembrane helix</keyword>
<organism evidence="3 4">
    <name type="scientific">Tribonema minus</name>
    <dbReference type="NCBI Taxonomy" id="303371"/>
    <lineage>
        <taxon>Eukaryota</taxon>
        <taxon>Sar</taxon>
        <taxon>Stramenopiles</taxon>
        <taxon>Ochrophyta</taxon>
        <taxon>PX clade</taxon>
        <taxon>Xanthophyceae</taxon>
        <taxon>Tribonematales</taxon>
        <taxon>Tribonemataceae</taxon>
        <taxon>Tribonema</taxon>
    </lineage>
</organism>
<dbReference type="Proteomes" id="UP000664859">
    <property type="component" value="Unassembled WGS sequence"/>
</dbReference>
<feature type="compositionally biased region" description="Low complexity" evidence="1">
    <location>
        <begin position="129"/>
        <end position="149"/>
    </location>
</feature>
<feature type="transmembrane region" description="Helical" evidence="2">
    <location>
        <begin position="205"/>
        <end position="224"/>
    </location>
</feature>
<evidence type="ECO:0000256" key="2">
    <source>
        <dbReference type="SAM" id="Phobius"/>
    </source>
</evidence>
<feature type="compositionally biased region" description="Basic and acidic residues" evidence="1">
    <location>
        <begin position="1268"/>
        <end position="1278"/>
    </location>
</feature>
<feature type="region of interest" description="Disordered" evidence="1">
    <location>
        <begin position="50"/>
        <end position="74"/>
    </location>
</feature>
<evidence type="ECO:0000313" key="4">
    <source>
        <dbReference type="Proteomes" id="UP000664859"/>
    </source>
</evidence>
<gene>
    <name evidence="3" type="ORF">JKP88DRAFT_299437</name>
</gene>
<feature type="compositionally biased region" description="Polar residues" evidence="1">
    <location>
        <begin position="526"/>
        <end position="535"/>
    </location>
</feature>
<keyword evidence="2" id="KW-0812">Transmembrane</keyword>
<feature type="transmembrane region" description="Helical" evidence="2">
    <location>
        <begin position="682"/>
        <end position="700"/>
    </location>
</feature>
<keyword evidence="2" id="KW-0472">Membrane</keyword>
<feature type="compositionally biased region" description="Polar residues" evidence="1">
    <location>
        <begin position="761"/>
        <end position="772"/>
    </location>
</feature>
<name>A0A835ZD59_9STRA</name>
<proteinExistence type="predicted"/>
<feature type="region of interest" description="Disordered" evidence="1">
    <location>
        <begin position="1265"/>
        <end position="1285"/>
    </location>
</feature>
<protein>
    <submittedName>
        <fullName evidence="3">Uncharacterized protein</fullName>
    </submittedName>
</protein>
<feature type="region of interest" description="Disordered" evidence="1">
    <location>
        <begin position="104"/>
        <end position="184"/>
    </location>
</feature>